<reference evidence="2 3" key="1">
    <citation type="journal article" date="2017" name="Mol. Biol. Evol.">
        <title>The 4-celled Tetrabaena socialis nuclear genome reveals the essential components for genetic control of cell number at the origin of multicellularity in the volvocine lineage.</title>
        <authorList>
            <person name="Featherston J."/>
            <person name="Arakaki Y."/>
            <person name="Hanschen E.R."/>
            <person name="Ferris P.J."/>
            <person name="Michod R.E."/>
            <person name="Olson B.J.S.C."/>
            <person name="Nozaki H."/>
            <person name="Durand P.M."/>
        </authorList>
    </citation>
    <scope>NUCLEOTIDE SEQUENCE [LARGE SCALE GENOMIC DNA]</scope>
    <source>
        <strain evidence="2 3">NIES-571</strain>
    </source>
</reference>
<comment type="caution">
    <text evidence="2">The sequence shown here is derived from an EMBL/GenBank/DDBJ whole genome shotgun (WGS) entry which is preliminary data.</text>
</comment>
<feature type="compositionally biased region" description="Polar residues" evidence="1">
    <location>
        <begin position="95"/>
        <end position="106"/>
    </location>
</feature>
<feature type="compositionally biased region" description="Low complexity" evidence="1">
    <location>
        <begin position="58"/>
        <end position="80"/>
    </location>
</feature>
<accession>A0A2J8AHS0</accession>
<sequence>MSEARSGYTEEDRVSRSFSVRGIVEESEASYRSKDDTERLRRRGDDSGDDDRRRRPAPSDGSYYSRSDDQYSSDYESEASVSASGTYSRSDDRSSPTATHTSTSYDASEKRGPKFQGDVSAWGRKKADPNARDNSESEYTLSSGLSPRGSEAEERAAFDPEAAKRALVYNAGMYGRAQTMRREGTAPKTMGIADDLPNRFALEQLSALAGMASKVQAAIEHNRKVFANRVRMEDRSLIKKSFDAWRAARFGSLAKQQLLRRVIARLQRGLLSRAFLAWKDKYHLVDKFHAMRKKVTATIARGRVKRAFLEWRRMCEKTWWKNQLGARDAQVHALERKVDGYERRPIVVIRRRKLAAILRAWYGASAGLRSKRLRRQRAVMHWRNMAFVKAWNS</sequence>
<feature type="compositionally biased region" description="Basic and acidic residues" evidence="1">
    <location>
        <begin position="125"/>
        <end position="135"/>
    </location>
</feature>
<gene>
    <name evidence="2" type="ORF">TSOC_001000</name>
</gene>
<feature type="region of interest" description="Disordered" evidence="1">
    <location>
        <begin position="1"/>
        <end position="157"/>
    </location>
</feature>
<evidence type="ECO:0008006" key="4">
    <source>
        <dbReference type="Google" id="ProtNLM"/>
    </source>
</evidence>
<proteinExistence type="predicted"/>
<keyword evidence="3" id="KW-1185">Reference proteome</keyword>
<feature type="non-terminal residue" evidence="2">
    <location>
        <position position="393"/>
    </location>
</feature>
<protein>
    <recommendedName>
        <fullName evidence="4">Sfi1 spindle body domain-containing protein</fullName>
    </recommendedName>
</protein>
<dbReference type="Proteomes" id="UP000236333">
    <property type="component" value="Unassembled WGS sequence"/>
</dbReference>
<dbReference type="AlphaFoldDB" id="A0A2J8AHS0"/>
<feature type="compositionally biased region" description="Basic and acidic residues" evidence="1">
    <location>
        <begin position="29"/>
        <end position="53"/>
    </location>
</feature>
<dbReference type="OrthoDB" id="566935at2759"/>
<dbReference type="EMBL" id="PGGS01000015">
    <property type="protein sequence ID" value="PNH12062.1"/>
    <property type="molecule type" value="Genomic_DNA"/>
</dbReference>
<organism evidence="2 3">
    <name type="scientific">Tetrabaena socialis</name>
    <dbReference type="NCBI Taxonomy" id="47790"/>
    <lineage>
        <taxon>Eukaryota</taxon>
        <taxon>Viridiplantae</taxon>
        <taxon>Chlorophyta</taxon>
        <taxon>core chlorophytes</taxon>
        <taxon>Chlorophyceae</taxon>
        <taxon>CS clade</taxon>
        <taxon>Chlamydomonadales</taxon>
        <taxon>Tetrabaenaceae</taxon>
        <taxon>Tetrabaena</taxon>
    </lineage>
</organism>
<evidence type="ECO:0000313" key="3">
    <source>
        <dbReference type="Proteomes" id="UP000236333"/>
    </source>
</evidence>
<evidence type="ECO:0000256" key="1">
    <source>
        <dbReference type="SAM" id="MobiDB-lite"/>
    </source>
</evidence>
<evidence type="ECO:0000313" key="2">
    <source>
        <dbReference type="EMBL" id="PNH12062.1"/>
    </source>
</evidence>
<name>A0A2J8AHS0_9CHLO</name>